<sequence>MGYTSYNLNRLYDKESDIKKITEIIDYIFDTFRNVDNSIDFDIKIRDNIKEQFVVLTKDLENLVERSYNSGQIINKAIAEYSEGENQINNLFSGLLDDTTSSSSSNMTDMRHNGTILTGFSVIPNWFELLYNQVTGKSIITHLHNFFEGIRINVNNKNYSKSVTSEDTYTKLSSENQFYGAYKNTEYYRRSKIKEIQQYIRGKGINIDVTGRIDRATYQASRMIGMDELKDNGLIQKDIYGNYRFIFNKYNNYPVNHIESNEYHEKPEEKSFWDRMGDTLRNIPEVASDAWDTTSEFASNAWDSTTEVASDIWDTTTEFASDTWDKATHADWGQMGLGLAQVVGGFTEGLTGFGIATGITALSGGTLAPVAMYGGGYLMADGGSNMADGVGKMWNGWNNFDESSEKAVDWNYMRKGYKAVFGDEAGETIYNCTQVAAAATTISYGITTQTAIKGYTNSRLAYQLNNGTAGPLKMNLTNTNAIIGHFNTSNVPIKTLSINYWSFSTLSFFTGLDLFNSRGSAEDVIDEVEESLKED</sequence>
<organism evidence="1 2">
    <name type="scientific">Vallitalea longa</name>
    <dbReference type="NCBI Taxonomy" id="2936439"/>
    <lineage>
        <taxon>Bacteria</taxon>
        <taxon>Bacillati</taxon>
        <taxon>Bacillota</taxon>
        <taxon>Clostridia</taxon>
        <taxon>Lachnospirales</taxon>
        <taxon>Vallitaleaceae</taxon>
        <taxon>Vallitalea</taxon>
    </lineage>
</organism>
<dbReference type="Gene3D" id="1.10.287.700">
    <property type="entry name" value="Helix hairpin bin"/>
    <property type="match status" value="1"/>
</dbReference>
<gene>
    <name evidence="1" type="ORF">SH1V18_28150</name>
</gene>
<proteinExistence type="predicted"/>
<dbReference type="Proteomes" id="UP001144256">
    <property type="component" value="Unassembled WGS sequence"/>
</dbReference>
<dbReference type="RefSeq" id="WP_281816436.1">
    <property type="nucleotide sequence ID" value="NZ_BRLB01000009.1"/>
</dbReference>
<reference evidence="1" key="1">
    <citation type="submission" date="2022-06" db="EMBL/GenBank/DDBJ databases">
        <title>Vallitalea longa sp. nov., an anaerobic bacterium isolated from marine sediment.</title>
        <authorList>
            <person name="Hirano S."/>
            <person name="Terahara T."/>
            <person name="Mori K."/>
            <person name="Hamada M."/>
            <person name="Matsumoto R."/>
            <person name="Kobayashi T."/>
        </authorList>
    </citation>
    <scope>NUCLEOTIDE SEQUENCE</scope>
    <source>
        <strain evidence="1">SH18-1</strain>
    </source>
</reference>
<protein>
    <submittedName>
        <fullName evidence="1">Uncharacterized protein</fullName>
    </submittedName>
</protein>
<dbReference type="AlphaFoldDB" id="A0A9W5YD17"/>
<name>A0A9W5YD17_9FIRM</name>
<keyword evidence="2" id="KW-1185">Reference proteome</keyword>
<evidence type="ECO:0000313" key="2">
    <source>
        <dbReference type="Proteomes" id="UP001144256"/>
    </source>
</evidence>
<dbReference type="EMBL" id="BRLB01000009">
    <property type="protein sequence ID" value="GKX30335.1"/>
    <property type="molecule type" value="Genomic_DNA"/>
</dbReference>
<evidence type="ECO:0000313" key="1">
    <source>
        <dbReference type="EMBL" id="GKX30335.1"/>
    </source>
</evidence>
<accession>A0A9W5YD17</accession>
<comment type="caution">
    <text evidence="1">The sequence shown here is derived from an EMBL/GenBank/DDBJ whole genome shotgun (WGS) entry which is preliminary data.</text>
</comment>